<dbReference type="RefSeq" id="WP_189907570.1">
    <property type="nucleotide sequence ID" value="NZ_BNBC01000059.1"/>
</dbReference>
<comment type="caution">
    <text evidence="5">The sequence shown here is derived from an EMBL/GenBank/DDBJ whole genome shotgun (WGS) entry which is preliminary data.</text>
</comment>
<accession>A0A919AJU1</accession>
<dbReference type="GO" id="GO:0004423">
    <property type="term" value="F:iduronate-2-sulfatase activity"/>
    <property type="evidence" value="ECO:0007669"/>
    <property type="project" value="TreeGrafter"/>
</dbReference>
<dbReference type="InterPro" id="IPR000917">
    <property type="entry name" value="Sulfatase_N"/>
</dbReference>
<proteinExistence type="predicted"/>
<keyword evidence="6" id="KW-1185">Reference proteome</keyword>
<evidence type="ECO:0000256" key="1">
    <source>
        <dbReference type="ARBA" id="ARBA00022723"/>
    </source>
</evidence>
<evidence type="ECO:0000313" key="5">
    <source>
        <dbReference type="EMBL" id="GHF11192.1"/>
    </source>
</evidence>
<dbReference type="GO" id="GO:0046872">
    <property type="term" value="F:metal ion binding"/>
    <property type="evidence" value="ECO:0007669"/>
    <property type="project" value="UniProtKB-KW"/>
</dbReference>
<name>A0A919AJU1_9ACTN</name>
<sequence>MTCPTAPNIVFVMTDQLRADFTAGVGFDLDTMPFLDSIAARGTRFRRAYTTAPACVPARTSLLTGRWPSTHRVRQNSTTDPQDVSRGDDLIDVLRGAGYQLFYAGKTHMYRDDPDDYDAFSGPYGHTKGPDTTTEQRAFTAWMNSIDMGPTTAPTPFPPEQQYAYRIVSDTIRQVDARDPDKPFFAWVSMPEPHNPYQVPEPYFSLFDEDEIPDRSCGPEAAEAKGGAYKWLRELVEEKRPGYDKLWRRYRATYCGMLRLIDDQLRRLVGHLKEQGLWENTLLVFLADHGDYVADYGLQRKGAGIPEVLANIPMIVHGCGVETRDNDKDFVSIADLLPTVCEVVGRPIPLGVQGRSLWQMLTGSDYPAAEFADIVTERGYGGLPYPDDARPPLHFPYEGTRYDELNSVTQSGSSRMIRHDHYKLYEHVADVGELYDLDKDPMELDNRWDDPSLRKVKADLMQRLQRWSVRLTDDLPKGVYEPRLARHNWYRTSQEDGA</sequence>
<dbReference type="AlphaFoldDB" id="A0A919AJU1"/>
<dbReference type="Pfam" id="PF16347">
    <property type="entry name" value="SGSH_C"/>
    <property type="match status" value="1"/>
</dbReference>
<keyword evidence="2" id="KW-0378">Hydrolase</keyword>
<reference evidence="5" key="2">
    <citation type="submission" date="2020-09" db="EMBL/GenBank/DDBJ databases">
        <authorList>
            <person name="Sun Q."/>
            <person name="Ohkuma M."/>
        </authorList>
    </citation>
    <scope>NUCLEOTIDE SEQUENCE</scope>
    <source>
        <strain evidence="5">JCM 3302</strain>
    </source>
</reference>
<dbReference type="EMBL" id="BNBC01000059">
    <property type="protein sequence ID" value="GHF11192.1"/>
    <property type="molecule type" value="Genomic_DNA"/>
</dbReference>
<evidence type="ECO:0000259" key="4">
    <source>
        <dbReference type="Pfam" id="PF16347"/>
    </source>
</evidence>
<evidence type="ECO:0000256" key="2">
    <source>
        <dbReference type="ARBA" id="ARBA00022801"/>
    </source>
</evidence>
<dbReference type="InterPro" id="IPR032506">
    <property type="entry name" value="SGSH_C"/>
</dbReference>
<keyword evidence="1" id="KW-0479">Metal-binding</keyword>
<dbReference type="SUPFAM" id="SSF53649">
    <property type="entry name" value="Alkaline phosphatase-like"/>
    <property type="match status" value="1"/>
</dbReference>
<evidence type="ECO:0000313" key="6">
    <source>
        <dbReference type="Proteomes" id="UP000641386"/>
    </source>
</evidence>
<feature type="domain" description="N-sulphoglucosamine sulphohydrolase C-terminal" evidence="4">
    <location>
        <begin position="402"/>
        <end position="467"/>
    </location>
</feature>
<dbReference type="Pfam" id="PF00884">
    <property type="entry name" value="Sulfatase"/>
    <property type="match status" value="1"/>
</dbReference>
<dbReference type="PANTHER" id="PTHR45953">
    <property type="entry name" value="IDURONATE 2-SULFATASE"/>
    <property type="match status" value="1"/>
</dbReference>
<reference evidence="5" key="1">
    <citation type="journal article" date="2014" name="Int. J. Syst. Evol. Microbiol.">
        <title>Complete genome sequence of Corynebacterium casei LMG S-19264T (=DSM 44701T), isolated from a smear-ripened cheese.</title>
        <authorList>
            <consortium name="US DOE Joint Genome Institute (JGI-PGF)"/>
            <person name="Walter F."/>
            <person name="Albersmeier A."/>
            <person name="Kalinowski J."/>
            <person name="Ruckert C."/>
        </authorList>
    </citation>
    <scope>NUCLEOTIDE SEQUENCE</scope>
    <source>
        <strain evidence="5">JCM 3302</strain>
    </source>
</reference>
<protein>
    <submittedName>
        <fullName evidence="5">Sulfatase</fullName>
    </submittedName>
</protein>
<feature type="domain" description="Sulfatase N-terminal" evidence="3">
    <location>
        <begin position="7"/>
        <end position="345"/>
    </location>
</feature>
<dbReference type="InterPro" id="IPR017850">
    <property type="entry name" value="Alkaline_phosphatase_core_sf"/>
</dbReference>
<dbReference type="GO" id="GO:0005737">
    <property type="term" value="C:cytoplasm"/>
    <property type="evidence" value="ECO:0007669"/>
    <property type="project" value="TreeGrafter"/>
</dbReference>
<dbReference type="PANTHER" id="PTHR45953:SF1">
    <property type="entry name" value="IDURONATE 2-SULFATASE"/>
    <property type="match status" value="1"/>
</dbReference>
<dbReference type="Gene3D" id="3.40.720.10">
    <property type="entry name" value="Alkaline Phosphatase, subunit A"/>
    <property type="match status" value="1"/>
</dbReference>
<gene>
    <name evidence="5" type="ORF">GCM10014715_78600</name>
</gene>
<evidence type="ECO:0000259" key="3">
    <source>
        <dbReference type="Pfam" id="PF00884"/>
    </source>
</evidence>
<organism evidence="5 6">
    <name type="scientific">Streptomyces spiralis</name>
    <dbReference type="NCBI Taxonomy" id="66376"/>
    <lineage>
        <taxon>Bacteria</taxon>
        <taxon>Bacillati</taxon>
        <taxon>Actinomycetota</taxon>
        <taxon>Actinomycetes</taxon>
        <taxon>Kitasatosporales</taxon>
        <taxon>Streptomycetaceae</taxon>
        <taxon>Streptomyces</taxon>
    </lineage>
</organism>
<dbReference type="Proteomes" id="UP000641386">
    <property type="component" value="Unassembled WGS sequence"/>
</dbReference>